<dbReference type="RefSeq" id="WP_131551071.1">
    <property type="nucleotide sequence ID" value="NZ_SJSK01000001.1"/>
</dbReference>
<evidence type="ECO:0000313" key="3">
    <source>
        <dbReference type="EMBL" id="TCC93202.1"/>
    </source>
</evidence>
<feature type="transmembrane region" description="Helical" evidence="2">
    <location>
        <begin position="940"/>
        <end position="961"/>
    </location>
</feature>
<evidence type="ECO:0000256" key="2">
    <source>
        <dbReference type="SAM" id="Phobius"/>
    </source>
</evidence>
<keyword evidence="2" id="KW-0812">Transmembrane</keyword>
<feature type="transmembrane region" description="Helical" evidence="2">
    <location>
        <begin position="1051"/>
        <end position="1069"/>
    </location>
</feature>
<dbReference type="Proteomes" id="UP000292884">
    <property type="component" value="Unassembled WGS sequence"/>
</dbReference>
<dbReference type="EMBL" id="SJSK01000001">
    <property type="protein sequence ID" value="TCC93202.1"/>
    <property type="molecule type" value="Genomic_DNA"/>
</dbReference>
<proteinExistence type="predicted"/>
<organism evidence="3 4">
    <name type="scientific">Pedobacter frigiditerrae</name>
    <dbReference type="NCBI Taxonomy" id="2530452"/>
    <lineage>
        <taxon>Bacteria</taxon>
        <taxon>Pseudomonadati</taxon>
        <taxon>Bacteroidota</taxon>
        <taxon>Sphingobacteriia</taxon>
        <taxon>Sphingobacteriales</taxon>
        <taxon>Sphingobacteriaceae</taxon>
        <taxon>Pedobacter</taxon>
    </lineage>
</organism>
<evidence type="ECO:0000256" key="1">
    <source>
        <dbReference type="SAM" id="MobiDB-lite"/>
    </source>
</evidence>
<accession>A0A4R0N3Y2</accession>
<feature type="transmembrane region" description="Helical" evidence="2">
    <location>
        <begin position="973"/>
        <end position="998"/>
    </location>
</feature>
<feature type="region of interest" description="Disordered" evidence="1">
    <location>
        <begin position="721"/>
        <end position="742"/>
    </location>
</feature>
<dbReference type="OrthoDB" id="2482758at2"/>
<reference evidence="3 4" key="1">
    <citation type="submission" date="2019-02" db="EMBL/GenBank/DDBJ databases">
        <title>Pedobacter sp. RP-1-13 sp. nov., isolated from Arctic soil.</title>
        <authorList>
            <person name="Dahal R.H."/>
        </authorList>
    </citation>
    <scope>NUCLEOTIDE SEQUENCE [LARGE SCALE GENOMIC DNA]</scope>
    <source>
        <strain evidence="3 4">RP-1-13</strain>
    </source>
</reference>
<feature type="transmembrane region" description="Helical" evidence="2">
    <location>
        <begin position="1004"/>
        <end position="1023"/>
    </location>
</feature>
<protein>
    <submittedName>
        <fullName evidence="3">Uncharacterized protein</fullName>
    </submittedName>
</protein>
<dbReference type="AlphaFoldDB" id="A0A4R0N3Y2"/>
<name>A0A4R0N3Y2_9SPHI</name>
<keyword evidence="2" id="KW-1133">Transmembrane helix</keyword>
<evidence type="ECO:0000313" key="4">
    <source>
        <dbReference type="Proteomes" id="UP000292884"/>
    </source>
</evidence>
<keyword evidence="2" id="KW-0472">Membrane</keyword>
<keyword evidence="4" id="KW-1185">Reference proteome</keyword>
<comment type="caution">
    <text evidence="3">The sequence shown here is derived from an EMBL/GenBank/DDBJ whole genome shotgun (WGS) entry which is preliminary data.</text>
</comment>
<sequence length="1140" mass="123983">MSEKKITYSTELMVNFKQTTVVSPQKKFQALQTTEGNALLFSISTDNVFFLTEQIPGTKSGWAQADLSSGLTTVQGNAAIKVKTFAVSQNFSSKKIDLAIAVTINEKDYLYLSLNNPASAAAITPENVNWMLVPYDDPSQKDIKVQIEHLYIAESKTEQYIVVDISRKTFALPSNFLERYYIDTNKKKGKYWCNLVMGGDLDPGVQSCLGRKKDARVDAIYTLGAINGRKELLYAPLYNPFDPEAPPTITRLTMPASASAIAVAATEHGETDLFVAADKALYYFATDNQKNDAKGVQIQQSDLFEGVTHLFAFATTDQFVIWGMNRANQIFYTSCLRENINKATFWTYPLPILTGVNQLSPYLNITDSANTFFAVAGNQLKKAVQSPETSLWNFEDISLKPPVNEKAKSISSYTTRIQLTDGNDQTLPDKTLYLQASARMPVTVNNLYYVLTPTPIPVVTDSSGVITVIDEVEDISGIQLIISDEAGTSVAINPMEKVINKIGALNTGDKLKDATITNPDGSSKKLVTSDVSSDDLAAVAKSNINIHKAYKNVSDSMFKARPGLLLQMNANGGNVMYLEGYGNTILSDIGDLFRWLESGISHIVDVIYDAASSAWRFVVEIAGKVYQGILDCVEKVVSAVKWLYDAIKTAIEDLIKYLEFLFAWKDISRTKGVLKHLTKLYLQHEVNQIASTKTKFDTEMQNLVTAVNDWAGMGNFNGLGDSATSPTNAGSKPSEGQDAPSSLLSTHFQENAGNVVTQWLQSTVEPNKTPIDIFVDVLVKQGVILEKVMHQVQRLAEDYANLTLEEILKRIIGIVVSGVLETTRNIVGTIFDVIAELANAALEILDAPIYVPVLSDILEYFGVPKLSILDLICYIAAVPVTLGYKIAYGDAPFKDDEYSAFLQSAKTLEEVKAAIRKPQTDLITDPNSSSIIFPAEYDKAIYILCHTGCGIATFLYAAVSAKEASSRSNEDEWGTWSAVLGFLAAATNGVAGVLVPLVPIKNSAVSIVNTATTGISILCKLIFSGPGQSYFGSSQGISGVLRVNDGRATGAIFNLILILPALTCSVFHFQEMANEKSSSERTASILEETSNVTSYISRASYSIAVNIDEPDAKAAAVTVMTVANVCTGGLQIATAIAGSF</sequence>
<feature type="compositionally biased region" description="Polar residues" evidence="1">
    <location>
        <begin position="722"/>
        <end position="731"/>
    </location>
</feature>
<gene>
    <name evidence="3" type="ORF">EZ428_00040</name>
</gene>